<evidence type="ECO:0000313" key="2">
    <source>
        <dbReference type="EMBL" id="GAA2639865.1"/>
    </source>
</evidence>
<sequence length="44" mass="4976">MAWEEWEQLKAEALARQQQDRMQLNGTGSGESAGAVEPEDERSR</sequence>
<dbReference type="EMBL" id="BAAASJ010000039">
    <property type="protein sequence ID" value="GAA2639865.1"/>
    <property type="molecule type" value="Genomic_DNA"/>
</dbReference>
<evidence type="ECO:0000256" key="1">
    <source>
        <dbReference type="SAM" id="MobiDB-lite"/>
    </source>
</evidence>
<proteinExistence type="predicted"/>
<accession>A0ABN3R143</accession>
<feature type="compositionally biased region" description="Polar residues" evidence="1">
    <location>
        <begin position="17"/>
        <end position="26"/>
    </location>
</feature>
<comment type="caution">
    <text evidence="2">The sequence shown here is derived from an EMBL/GenBank/DDBJ whole genome shotgun (WGS) entry which is preliminary data.</text>
</comment>
<keyword evidence="3" id="KW-1185">Reference proteome</keyword>
<protein>
    <submittedName>
        <fullName evidence="2">Uncharacterized protein</fullName>
    </submittedName>
</protein>
<dbReference type="Proteomes" id="UP001500151">
    <property type="component" value="Unassembled WGS sequence"/>
</dbReference>
<organism evidence="2 3">
    <name type="scientific">Streptomyces vastus</name>
    <dbReference type="NCBI Taxonomy" id="285451"/>
    <lineage>
        <taxon>Bacteria</taxon>
        <taxon>Bacillati</taxon>
        <taxon>Actinomycetota</taxon>
        <taxon>Actinomycetes</taxon>
        <taxon>Kitasatosporales</taxon>
        <taxon>Streptomycetaceae</taxon>
        <taxon>Streptomyces</taxon>
    </lineage>
</organism>
<evidence type="ECO:0000313" key="3">
    <source>
        <dbReference type="Proteomes" id="UP001500151"/>
    </source>
</evidence>
<reference evidence="2 3" key="1">
    <citation type="journal article" date="2019" name="Int. J. Syst. Evol. Microbiol.">
        <title>The Global Catalogue of Microorganisms (GCM) 10K type strain sequencing project: providing services to taxonomists for standard genome sequencing and annotation.</title>
        <authorList>
            <consortium name="The Broad Institute Genomics Platform"/>
            <consortium name="The Broad Institute Genome Sequencing Center for Infectious Disease"/>
            <person name="Wu L."/>
            <person name="Ma J."/>
        </authorList>
    </citation>
    <scope>NUCLEOTIDE SEQUENCE [LARGE SCALE GENOMIC DNA]</scope>
    <source>
        <strain evidence="2 3">JCM 4524</strain>
    </source>
</reference>
<name>A0ABN3R143_9ACTN</name>
<gene>
    <name evidence="2" type="ORF">GCM10010307_39520</name>
</gene>
<feature type="region of interest" description="Disordered" evidence="1">
    <location>
        <begin position="17"/>
        <end position="44"/>
    </location>
</feature>